<protein>
    <submittedName>
        <fullName evidence="3">Glycosyl transferase family 2</fullName>
    </submittedName>
</protein>
<dbReference type="KEGG" id="dba:Dbac_3280"/>
<sequence>MILKPFVSVLMAVNNGESHLQESIDSILGQSFKNFEFVIIDDGSNDSTWKILCSYAISDQRIKIFQNHQNLGLASSLNKGLGISKAPYVARMDADDWSFPDRLEIQYEFMKNNLEVAVCGAWIQEYESGEIWRYPVNHADIVANLLFNNAIAHPVAMLNMSRLNTIVDGYDESLISSQDYSLWERIVSNNSGLLANIPQPLLRYRTYPQNKRSIYKSKQLENANSVRLRFIHRLGIVPREDELLSHIKLAGILPIEKYDEVVEISMWADKIIDANRNNRLFSVQHLSNYISYLWYELFRKYSYLSVLMSFMFLKYSPVGFGFSELWCFFKILLFYFIFPKK</sequence>
<dbReference type="AlphaFoldDB" id="C7LP38"/>
<keyword evidence="1" id="KW-1133">Transmembrane helix</keyword>
<dbReference type="InterPro" id="IPR001173">
    <property type="entry name" value="Glyco_trans_2-like"/>
</dbReference>
<dbReference type="STRING" id="525897.Dbac_3280"/>
<dbReference type="Pfam" id="PF00535">
    <property type="entry name" value="Glycos_transf_2"/>
    <property type="match status" value="1"/>
</dbReference>
<dbReference type="PANTHER" id="PTHR22916">
    <property type="entry name" value="GLYCOSYLTRANSFERASE"/>
    <property type="match status" value="1"/>
</dbReference>
<gene>
    <name evidence="3" type="ordered locus">Dbac_3280</name>
</gene>
<reference evidence="3 4" key="1">
    <citation type="journal article" date="2009" name="Stand. Genomic Sci.">
        <title>Complete genome sequence of Desulfomicrobium baculatum type strain (X).</title>
        <authorList>
            <person name="Copeland A."/>
            <person name="Spring S."/>
            <person name="Goker M."/>
            <person name="Schneider S."/>
            <person name="Lapidus A."/>
            <person name="Del Rio T.G."/>
            <person name="Tice H."/>
            <person name="Cheng J.F."/>
            <person name="Chen F."/>
            <person name="Nolan M."/>
            <person name="Bruce D."/>
            <person name="Goodwin L."/>
            <person name="Pitluck S."/>
            <person name="Ivanova N."/>
            <person name="Mavrommatis K."/>
            <person name="Ovchinnikova G."/>
            <person name="Pati A."/>
            <person name="Chen A."/>
            <person name="Palaniappan K."/>
            <person name="Land M."/>
            <person name="Hauser L."/>
            <person name="Chang Y.J."/>
            <person name="Jeffries C.C."/>
            <person name="Meincke L."/>
            <person name="Sims D."/>
            <person name="Brettin T."/>
            <person name="Detter J.C."/>
            <person name="Han C."/>
            <person name="Chain P."/>
            <person name="Bristow J."/>
            <person name="Eisen J.A."/>
            <person name="Markowitz V."/>
            <person name="Hugenholtz P."/>
            <person name="Kyrpides N.C."/>
            <person name="Klenk H.P."/>
            <person name="Lucas S."/>
        </authorList>
    </citation>
    <scope>NUCLEOTIDE SEQUENCE [LARGE SCALE GENOMIC DNA]</scope>
    <source>
        <strain evidence="4">DSM 4028 / VKM B-1378 / X</strain>
    </source>
</reference>
<feature type="transmembrane region" description="Helical" evidence="1">
    <location>
        <begin position="318"/>
        <end position="338"/>
    </location>
</feature>
<dbReference type="GO" id="GO:0016758">
    <property type="term" value="F:hexosyltransferase activity"/>
    <property type="evidence" value="ECO:0007669"/>
    <property type="project" value="UniProtKB-ARBA"/>
</dbReference>
<dbReference type="EMBL" id="CP001629">
    <property type="protein sequence ID" value="ACU91354.1"/>
    <property type="molecule type" value="Genomic_DNA"/>
</dbReference>
<name>C7LP38_DESBD</name>
<keyword evidence="3" id="KW-0808">Transferase</keyword>
<evidence type="ECO:0000313" key="4">
    <source>
        <dbReference type="Proteomes" id="UP000002216"/>
    </source>
</evidence>
<evidence type="ECO:0000259" key="2">
    <source>
        <dbReference type="Pfam" id="PF00535"/>
    </source>
</evidence>
<dbReference type="InterPro" id="IPR029044">
    <property type="entry name" value="Nucleotide-diphossugar_trans"/>
</dbReference>
<organism evidence="3 4">
    <name type="scientific">Desulfomicrobium baculatum (strain DSM 4028 / VKM B-1378 / X)</name>
    <name type="common">Desulfovibrio baculatus</name>
    <dbReference type="NCBI Taxonomy" id="525897"/>
    <lineage>
        <taxon>Bacteria</taxon>
        <taxon>Pseudomonadati</taxon>
        <taxon>Thermodesulfobacteriota</taxon>
        <taxon>Desulfovibrionia</taxon>
        <taxon>Desulfovibrionales</taxon>
        <taxon>Desulfomicrobiaceae</taxon>
        <taxon>Desulfomicrobium</taxon>
    </lineage>
</organism>
<dbReference type="eggNOG" id="COG0463">
    <property type="taxonomic scope" value="Bacteria"/>
</dbReference>
<dbReference type="Proteomes" id="UP000002216">
    <property type="component" value="Chromosome"/>
</dbReference>
<evidence type="ECO:0000256" key="1">
    <source>
        <dbReference type="SAM" id="Phobius"/>
    </source>
</evidence>
<accession>C7LP38</accession>
<dbReference type="SUPFAM" id="SSF53448">
    <property type="entry name" value="Nucleotide-diphospho-sugar transferases"/>
    <property type="match status" value="1"/>
</dbReference>
<dbReference type="PANTHER" id="PTHR22916:SF3">
    <property type="entry name" value="UDP-GLCNAC:BETAGAL BETA-1,3-N-ACETYLGLUCOSAMINYLTRANSFERASE-LIKE PROTEIN 1"/>
    <property type="match status" value="1"/>
</dbReference>
<feature type="domain" description="Glycosyltransferase 2-like" evidence="2">
    <location>
        <begin position="8"/>
        <end position="136"/>
    </location>
</feature>
<dbReference type="OrthoDB" id="9786172at2"/>
<evidence type="ECO:0000313" key="3">
    <source>
        <dbReference type="EMBL" id="ACU91354.1"/>
    </source>
</evidence>
<proteinExistence type="predicted"/>
<dbReference type="HOGENOM" id="CLU_025996_0_4_7"/>
<keyword evidence="1" id="KW-0812">Transmembrane</keyword>
<keyword evidence="1" id="KW-0472">Membrane</keyword>
<keyword evidence="4" id="KW-1185">Reference proteome</keyword>
<dbReference type="Gene3D" id="3.90.550.10">
    <property type="entry name" value="Spore Coat Polysaccharide Biosynthesis Protein SpsA, Chain A"/>
    <property type="match status" value="1"/>
</dbReference>
<dbReference type="CAZy" id="GT2">
    <property type="family name" value="Glycosyltransferase Family 2"/>
</dbReference>